<reference evidence="1" key="1">
    <citation type="submission" date="2022-07" db="EMBL/GenBank/DDBJ databases">
        <title>Phylogenomic reconstructions and comparative analyses of Kickxellomycotina fungi.</title>
        <authorList>
            <person name="Reynolds N.K."/>
            <person name="Stajich J.E."/>
            <person name="Barry K."/>
            <person name="Grigoriev I.V."/>
            <person name="Crous P."/>
            <person name="Smith M.E."/>
        </authorList>
    </citation>
    <scope>NUCLEOTIDE SEQUENCE</scope>
    <source>
        <strain evidence="1">CBS 109367</strain>
    </source>
</reference>
<dbReference type="EMBL" id="JANBTX010000003">
    <property type="protein sequence ID" value="KAJ2691129.1"/>
    <property type="molecule type" value="Genomic_DNA"/>
</dbReference>
<comment type="caution">
    <text evidence="1">The sequence shown here is derived from an EMBL/GenBank/DDBJ whole genome shotgun (WGS) entry which is preliminary data.</text>
</comment>
<keyword evidence="2" id="KW-1185">Reference proteome</keyword>
<proteinExistence type="predicted"/>
<accession>A0A9W8GQ91</accession>
<organism evidence="1 2">
    <name type="scientific">Coemansia spiralis</name>
    <dbReference type="NCBI Taxonomy" id="417178"/>
    <lineage>
        <taxon>Eukaryota</taxon>
        <taxon>Fungi</taxon>
        <taxon>Fungi incertae sedis</taxon>
        <taxon>Zoopagomycota</taxon>
        <taxon>Kickxellomycotina</taxon>
        <taxon>Kickxellomycetes</taxon>
        <taxon>Kickxellales</taxon>
        <taxon>Kickxellaceae</taxon>
        <taxon>Coemansia</taxon>
    </lineage>
</organism>
<name>A0A9W8GQ91_9FUNG</name>
<dbReference type="AlphaFoldDB" id="A0A9W8GQ91"/>
<evidence type="ECO:0000313" key="2">
    <source>
        <dbReference type="Proteomes" id="UP001151516"/>
    </source>
</evidence>
<dbReference type="Proteomes" id="UP001151516">
    <property type="component" value="Unassembled WGS sequence"/>
</dbReference>
<protein>
    <submittedName>
        <fullName evidence="1">Uncharacterized protein</fullName>
    </submittedName>
</protein>
<gene>
    <name evidence="1" type="ORF">IWW39_000189</name>
</gene>
<sequence>MRYFLGLALASYFAALISYMVAFVYAANSVHDYVFLSNDAYQNKTMVYYKSDPVCINVDGAFNGPGTFVITMGRPVELFAGADCMDKVHTSRASVNGSGFWQSLKSFKVGAE</sequence>
<dbReference type="OrthoDB" id="5520063at2759"/>
<evidence type="ECO:0000313" key="1">
    <source>
        <dbReference type="EMBL" id="KAJ2691129.1"/>
    </source>
</evidence>